<dbReference type="AlphaFoldDB" id="A0A915L9S0"/>
<dbReference type="GO" id="GO:0015031">
    <property type="term" value="P:protein transport"/>
    <property type="evidence" value="ECO:0007669"/>
    <property type="project" value="UniProtKB-KW"/>
</dbReference>
<accession>A0A915L9S0</accession>
<reference evidence="15" key="1">
    <citation type="submission" date="2022-11" db="UniProtKB">
        <authorList>
            <consortium name="WormBaseParasite"/>
        </authorList>
    </citation>
    <scope>IDENTIFICATION</scope>
</reference>
<evidence type="ECO:0000256" key="9">
    <source>
        <dbReference type="ARBA" id="ARBA00023010"/>
    </source>
</evidence>
<keyword evidence="10" id="KW-0906">Nuclear pore complex</keyword>
<keyword evidence="8" id="KW-1133">Transmembrane helix</keyword>
<evidence type="ECO:0000256" key="3">
    <source>
        <dbReference type="ARBA" id="ARBA00005760"/>
    </source>
</evidence>
<evidence type="ECO:0000256" key="2">
    <source>
        <dbReference type="ARBA" id="ARBA00004567"/>
    </source>
</evidence>
<evidence type="ECO:0000313" key="14">
    <source>
        <dbReference type="Proteomes" id="UP000887565"/>
    </source>
</evidence>
<evidence type="ECO:0000256" key="7">
    <source>
        <dbReference type="ARBA" id="ARBA00022927"/>
    </source>
</evidence>
<keyword evidence="4" id="KW-0813">Transport</keyword>
<keyword evidence="14" id="KW-1185">Reference proteome</keyword>
<keyword evidence="9" id="KW-0811">Translocation</keyword>
<keyword evidence="5" id="KW-0812">Transmembrane</keyword>
<evidence type="ECO:0000256" key="11">
    <source>
        <dbReference type="ARBA" id="ARBA00023136"/>
    </source>
</evidence>
<organism evidence="14 15">
    <name type="scientific">Romanomermis culicivorax</name>
    <name type="common">Nematode worm</name>
    <dbReference type="NCBI Taxonomy" id="13658"/>
    <lineage>
        <taxon>Eukaryota</taxon>
        <taxon>Metazoa</taxon>
        <taxon>Ecdysozoa</taxon>
        <taxon>Nematoda</taxon>
        <taxon>Enoplea</taxon>
        <taxon>Dorylaimia</taxon>
        <taxon>Mermithida</taxon>
        <taxon>Mermithoidea</taxon>
        <taxon>Mermithidae</taxon>
        <taxon>Romanomermis</taxon>
    </lineage>
</organism>
<dbReference type="PANTHER" id="PTHR13269">
    <property type="entry name" value="NUCLEOPORIN NDC1"/>
    <property type="match status" value="1"/>
</dbReference>
<evidence type="ECO:0000313" key="15">
    <source>
        <dbReference type="WBParaSite" id="nRc.2.0.1.t46501-RA"/>
    </source>
</evidence>
<evidence type="ECO:0000256" key="4">
    <source>
        <dbReference type="ARBA" id="ARBA00022448"/>
    </source>
</evidence>
<dbReference type="GO" id="GO:0030674">
    <property type="term" value="F:protein-macromolecule adaptor activity"/>
    <property type="evidence" value="ECO:0007669"/>
    <property type="project" value="TreeGrafter"/>
</dbReference>
<feature type="region of interest" description="Disordered" evidence="13">
    <location>
        <begin position="222"/>
        <end position="241"/>
    </location>
</feature>
<dbReference type="Proteomes" id="UP000887565">
    <property type="component" value="Unplaced"/>
</dbReference>
<keyword evidence="6" id="KW-0509">mRNA transport</keyword>
<dbReference type="PANTHER" id="PTHR13269:SF6">
    <property type="entry name" value="NUCLEOPORIN NDC1"/>
    <property type="match status" value="1"/>
</dbReference>
<dbReference type="GO" id="GO:0006999">
    <property type="term" value="P:nuclear pore organization"/>
    <property type="evidence" value="ECO:0007669"/>
    <property type="project" value="TreeGrafter"/>
</dbReference>
<dbReference type="GO" id="GO:0031965">
    <property type="term" value="C:nuclear membrane"/>
    <property type="evidence" value="ECO:0007669"/>
    <property type="project" value="UniProtKB-SubCell"/>
</dbReference>
<dbReference type="WBParaSite" id="nRc.2.0.1.t46501-RA">
    <property type="protein sequence ID" value="nRc.2.0.1.t46501-RA"/>
    <property type="gene ID" value="nRc.2.0.1.g46501"/>
</dbReference>
<evidence type="ECO:0000256" key="10">
    <source>
        <dbReference type="ARBA" id="ARBA00023132"/>
    </source>
</evidence>
<comment type="subcellular location">
    <subcellularLocation>
        <location evidence="1">Nucleus membrane</location>
        <topology evidence="1">Multi-pass membrane protein</topology>
    </subcellularLocation>
    <subcellularLocation>
        <location evidence="2">Nucleus</location>
        <location evidence="2">Nuclear pore complex</location>
    </subcellularLocation>
</comment>
<evidence type="ECO:0000256" key="13">
    <source>
        <dbReference type="SAM" id="MobiDB-lite"/>
    </source>
</evidence>
<name>A0A915L9S0_ROMCU</name>
<keyword evidence="12" id="KW-0539">Nucleus</keyword>
<evidence type="ECO:0000256" key="1">
    <source>
        <dbReference type="ARBA" id="ARBA00004232"/>
    </source>
</evidence>
<keyword evidence="11" id="KW-0472">Membrane</keyword>
<keyword evidence="7" id="KW-0653">Protein transport</keyword>
<evidence type="ECO:0000256" key="5">
    <source>
        <dbReference type="ARBA" id="ARBA00022692"/>
    </source>
</evidence>
<proteinExistence type="inferred from homology"/>
<evidence type="ECO:0000256" key="12">
    <source>
        <dbReference type="ARBA" id="ARBA00023242"/>
    </source>
</evidence>
<dbReference type="Pfam" id="PF09531">
    <property type="entry name" value="Ndc1_Nup"/>
    <property type="match status" value="1"/>
</dbReference>
<dbReference type="GO" id="GO:0070762">
    <property type="term" value="C:nuclear pore transmembrane ring"/>
    <property type="evidence" value="ECO:0007669"/>
    <property type="project" value="TreeGrafter"/>
</dbReference>
<sequence>MACDDIELIQYLAFWDFSQLTHIDKVRAHQVFLVSCPGGHPRPWNALRNECSRLIENFLNTLSDVNSKLALRWEAAFSLKDLTESTKMDILRKVDSKKSLGNILCVAYTEDRLGVVQIDLPNVLGLFCDSYLQLEKFGRLSTTQCIETSKRRLIDTSRVMLKTELIKSLQCIKSTYGENLWNTKSAFTRLYNKTSIRLPFSNVNDVMTARKGKKATKLPVEVRDNDPTEESDQIDTAETDDFIADY</sequence>
<evidence type="ECO:0000256" key="8">
    <source>
        <dbReference type="ARBA" id="ARBA00022989"/>
    </source>
</evidence>
<evidence type="ECO:0000256" key="6">
    <source>
        <dbReference type="ARBA" id="ARBA00022816"/>
    </source>
</evidence>
<feature type="compositionally biased region" description="Acidic residues" evidence="13">
    <location>
        <begin position="227"/>
        <end position="241"/>
    </location>
</feature>
<dbReference type="GO" id="GO:0051028">
    <property type="term" value="P:mRNA transport"/>
    <property type="evidence" value="ECO:0007669"/>
    <property type="project" value="UniProtKB-KW"/>
</dbReference>
<dbReference type="InterPro" id="IPR019049">
    <property type="entry name" value="Nucleoporin_prot_Ndc1/Nup"/>
</dbReference>
<comment type="similarity">
    <text evidence="3">Belongs to the NDC1 family.</text>
</comment>
<protein>
    <submittedName>
        <fullName evidence="15">Uncharacterized protein</fullName>
    </submittedName>
</protein>